<protein>
    <submittedName>
        <fullName evidence="2">Uncharacterized protein</fullName>
    </submittedName>
</protein>
<gene>
    <name evidence="2" type="ORF">NZD86_22520</name>
</gene>
<accession>A0ABY6Z8S3</accession>
<feature type="compositionally biased region" description="Basic and acidic residues" evidence="1">
    <location>
        <begin position="61"/>
        <end position="74"/>
    </location>
</feature>
<proteinExistence type="predicted"/>
<name>A0ABY6Z8S3_9BACL</name>
<organism evidence="2 3">
    <name type="scientific">Alicyclobacillus dauci</name>
    <dbReference type="NCBI Taxonomy" id="1475485"/>
    <lineage>
        <taxon>Bacteria</taxon>
        <taxon>Bacillati</taxon>
        <taxon>Bacillota</taxon>
        <taxon>Bacilli</taxon>
        <taxon>Bacillales</taxon>
        <taxon>Alicyclobacillaceae</taxon>
        <taxon>Alicyclobacillus</taxon>
    </lineage>
</organism>
<reference evidence="2" key="1">
    <citation type="submission" date="2022-08" db="EMBL/GenBank/DDBJ databases">
        <title>Alicyclobacillus dauci DSM2870, complete genome.</title>
        <authorList>
            <person name="Wang Q."/>
            <person name="Cai R."/>
            <person name="Wang Z."/>
        </authorList>
    </citation>
    <scope>NUCLEOTIDE SEQUENCE</scope>
    <source>
        <strain evidence="2">DSM 28700</strain>
    </source>
</reference>
<sequence>MALERSLYARYGGVHFTQQAPAQDINEFVRSLPNDKRDSLFEVLQELDTAGLIRIENDQHWHDPYGEAHPEHSFEQQVQQD</sequence>
<evidence type="ECO:0000313" key="2">
    <source>
        <dbReference type="EMBL" id="WAH39323.1"/>
    </source>
</evidence>
<dbReference type="Proteomes" id="UP001164803">
    <property type="component" value="Chromosome"/>
</dbReference>
<evidence type="ECO:0000256" key="1">
    <source>
        <dbReference type="SAM" id="MobiDB-lite"/>
    </source>
</evidence>
<feature type="region of interest" description="Disordered" evidence="1">
    <location>
        <begin position="61"/>
        <end position="81"/>
    </location>
</feature>
<dbReference type="EMBL" id="CP104064">
    <property type="protein sequence ID" value="WAH39323.1"/>
    <property type="molecule type" value="Genomic_DNA"/>
</dbReference>
<evidence type="ECO:0000313" key="3">
    <source>
        <dbReference type="Proteomes" id="UP001164803"/>
    </source>
</evidence>
<keyword evidence="3" id="KW-1185">Reference proteome</keyword>